<sequence length="422" mass="48647">MMGEFRLPEEVWIHVFTFLSIPDKLNARCSCRLFRRLIDRPVLWKNTTLYIEKINSFTCHNWRTLSNRKIQSVVVLKTRGSEWRQLALRLPWIQSVTVDVCCSTSLNSLPEFTNLTRLVLRRCVCPSLTSLSALHDLSHLSLCEVVSASTSDIIQALSQLTNLTSLHYHDYKNKIPPAKFRHLLQHLPKLKHLSWNLRTQSVNPIYRDALFVPEDPQYRMPELVSLELLNYEDPILSPVALQGLTSLKLLTVQNKGHLGQHWCHIQTWLSQMPLLSELNISLGYQLGIYANSVPQTVHRLSLKGVRADFNDLRVLAQRVPDLLHLHLDLCFHNVQSLIAEIPQLFPKLQSLAIRQYKLPAEEFLGLAQLPHLNYLVILDPTVGPNSAFMDLTEKMHIQTKYRVNVVPFSRPRHPYACHCANY</sequence>
<dbReference type="Pfam" id="PF12937">
    <property type="entry name" value="F-box-like"/>
    <property type="match status" value="1"/>
</dbReference>
<dbReference type="SUPFAM" id="SSF52047">
    <property type="entry name" value="RNI-like"/>
    <property type="match status" value="1"/>
</dbReference>
<dbReference type="Gene3D" id="1.20.1280.50">
    <property type="match status" value="1"/>
</dbReference>
<feature type="domain" description="F-box" evidence="1">
    <location>
        <begin position="1"/>
        <end position="47"/>
    </location>
</feature>
<organism evidence="2 3">
    <name type="scientific">Tachysurus vachellii</name>
    <name type="common">Darkbarbel catfish</name>
    <name type="synonym">Pelteobagrus vachellii</name>
    <dbReference type="NCBI Taxonomy" id="175792"/>
    <lineage>
        <taxon>Eukaryota</taxon>
        <taxon>Metazoa</taxon>
        <taxon>Chordata</taxon>
        <taxon>Craniata</taxon>
        <taxon>Vertebrata</taxon>
        <taxon>Euteleostomi</taxon>
        <taxon>Actinopterygii</taxon>
        <taxon>Neopterygii</taxon>
        <taxon>Teleostei</taxon>
        <taxon>Ostariophysi</taxon>
        <taxon>Siluriformes</taxon>
        <taxon>Bagridae</taxon>
        <taxon>Tachysurus</taxon>
    </lineage>
</organism>
<accession>A0AA88MU12</accession>
<gene>
    <name evidence="2" type="ORF">Q7C36_011377</name>
</gene>
<reference evidence="2" key="1">
    <citation type="submission" date="2023-08" db="EMBL/GenBank/DDBJ databases">
        <title>Pelteobagrus vachellii genome.</title>
        <authorList>
            <person name="Liu H."/>
        </authorList>
    </citation>
    <scope>NUCLEOTIDE SEQUENCE</scope>
    <source>
        <strain evidence="2">PRFRI_2022a</strain>
        <tissue evidence="2">Muscle</tissue>
    </source>
</reference>
<dbReference type="EMBL" id="JAVHJS010000011">
    <property type="protein sequence ID" value="KAK2843162.1"/>
    <property type="molecule type" value="Genomic_DNA"/>
</dbReference>
<name>A0AA88MU12_TACVA</name>
<comment type="caution">
    <text evidence="2">The sequence shown here is derived from an EMBL/GenBank/DDBJ whole genome shotgun (WGS) entry which is preliminary data.</text>
</comment>
<dbReference type="InterPro" id="IPR001810">
    <property type="entry name" value="F-box_dom"/>
</dbReference>
<dbReference type="PROSITE" id="PS50181">
    <property type="entry name" value="FBOX"/>
    <property type="match status" value="1"/>
</dbReference>
<dbReference type="Proteomes" id="UP001187315">
    <property type="component" value="Unassembled WGS sequence"/>
</dbReference>
<dbReference type="PANTHER" id="PTHR16134:SF119">
    <property type="entry name" value="AT02038P-RELATED"/>
    <property type="match status" value="1"/>
</dbReference>
<dbReference type="InterPro" id="IPR036047">
    <property type="entry name" value="F-box-like_dom_sf"/>
</dbReference>
<evidence type="ECO:0000313" key="2">
    <source>
        <dbReference type="EMBL" id="KAK2843162.1"/>
    </source>
</evidence>
<evidence type="ECO:0000259" key="1">
    <source>
        <dbReference type="PROSITE" id="PS50181"/>
    </source>
</evidence>
<dbReference type="PANTHER" id="PTHR16134">
    <property type="entry name" value="F-BOX/TPR REPEAT PROTEIN POF3"/>
    <property type="match status" value="1"/>
</dbReference>
<dbReference type="InterPro" id="IPR032675">
    <property type="entry name" value="LRR_dom_sf"/>
</dbReference>
<dbReference type="SUPFAM" id="SSF81383">
    <property type="entry name" value="F-box domain"/>
    <property type="match status" value="1"/>
</dbReference>
<protein>
    <recommendedName>
        <fullName evidence="1">F-box domain-containing protein</fullName>
    </recommendedName>
</protein>
<dbReference type="SMART" id="SM00256">
    <property type="entry name" value="FBOX"/>
    <property type="match status" value="1"/>
</dbReference>
<dbReference type="AlphaFoldDB" id="A0AA88MU12"/>
<proteinExistence type="predicted"/>
<keyword evidence="3" id="KW-1185">Reference proteome</keyword>
<evidence type="ECO:0000313" key="3">
    <source>
        <dbReference type="Proteomes" id="UP001187315"/>
    </source>
</evidence>
<dbReference type="Gene3D" id="3.80.10.10">
    <property type="entry name" value="Ribonuclease Inhibitor"/>
    <property type="match status" value="2"/>
</dbReference>